<evidence type="ECO:0000259" key="1">
    <source>
        <dbReference type="Pfam" id="PF26066"/>
    </source>
</evidence>
<dbReference type="SUPFAM" id="SSF50249">
    <property type="entry name" value="Nucleic acid-binding proteins"/>
    <property type="match status" value="1"/>
</dbReference>
<dbReference type="Proteomes" id="UP000824469">
    <property type="component" value="Unassembled WGS sequence"/>
</dbReference>
<gene>
    <name evidence="2" type="ORF">KI387_042812</name>
</gene>
<dbReference type="Pfam" id="PF26066">
    <property type="entry name" value="MCM9_N"/>
    <property type="match status" value="1"/>
</dbReference>
<evidence type="ECO:0000313" key="2">
    <source>
        <dbReference type="EMBL" id="KAH9291998.1"/>
    </source>
</evidence>
<dbReference type="AlphaFoldDB" id="A0AA38F6Y8"/>
<accession>A0AA38F6Y8</accession>
<comment type="caution">
    <text evidence="2">The sequence shown here is derived from an EMBL/GenBank/DDBJ whole genome shotgun (WGS) entry which is preliminary data.</text>
</comment>
<keyword evidence="3" id="KW-1185">Reference proteome</keyword>
<feature type="non-terminal residue" evidence="2">
    <location>
        <position position="142"/>
    </location>
</feature>
<name>A0AA38F6Y8_TAXCH</name>
<organism evidence="2 3">
    <name type="scientific">Taxus chinensis</name>
    <name type="common">Chinese yew</name>
    <name type="synonym">Taxus wallichiana var. chinensis</name>
    <dbReference type="NCBI Taxonomy" id="29808"/>
    <lineage>
        <taxon>Eukaryota</taxon>
        <taxon>Viridiplantae</taxon>
        <taxon>Streptophyta</taxon>
        <taxon>Embryophyta</taxon>
        <taxon>Tracheophyta</taxon>
        <taxon>Spermatophyta</taxon>
        <taxon>Pinopsida</taxon>
        <taxon>Pinidae</taxon>
        <taxon>Conifers II</taxon>
        <taxon>Cupressales</taxon>
        <taxon>Taxaceae</taxon>
        <taxon>Taxus</taxon>
    </lineage>
</organism>
<dbReference type="InterPro" id="IPR012340">
    <property type="entry name" value="NA-bd_OB-fold"/>
</dbReference>
<evidence type="ECO:0000313" key="3">
    <source>
        <dbReference type="Proteomes" id="UP000824469"/>
    </source>
</evidence>
<proteinExistence type="predicted"/>
<protein>
    <recommendedName>
        <fullName evidence="1">MCM9 N-terminal domain-containing protein</fullName>
    </recommendedName>
</protein>
<dbReference type="EMBL" id="JAHRHJ020003306">
    <property type="protein sequence ID" value="KAH9291998.1"/>
    <property type="molecule type" value="Genomic_DNA"/>
</dbReference>
<sequence length="142" mass="16507">MRRSQEEEDDITFIEGEYIDVFQQFLIHHRLEDLEAILLANDETLHYPLKIKFLELLEANPPLVKSLYTQPIKFLPLFDDASRLAQGVVLETHKHNEDMAIKENVHVHLDMNGIAMDLLETQPSIRCMRLKDIGKLITIKGM</sequence>
<reference evidence="2 3" key="1">
    <citation type="journal article" date="2021" name="Nat. Plants">
        <title>The Taxus genome provides insights into paclitaxel biosynthesis.</title>
        <authorList>
            <person name="Xiong X."/>
            <person name="Gou J."/>
            <person name="Liao Q."/>
            <person name="Li Y."/>
            <person name="Zhou Q."/>
            <person name="Bi G."/>
            <person name="Li C."/>
            <person name="Du R."/>
            <person name="Wang X."/>
            <person name="Sun T."/>
            <person name="Guo L."/>
            <person name="Liang H."/>
            <person name="Lu P."/>
            <person name="Wu Y."/>
            <person name="Zhang Z."/>
            <person name="Ro D.K."/>
            <person name="Shang Y."/>
            <person name="Huang S."/>
            <person name="Yan J."/>
        </authorList>
    </citation>
    <scope>NUCLEOTIDE SEQUENCE [LARGE SCALE GENOMIC DNA]</scope>
    <source>
        <strain evidence="2">Ta-2019</strain>
    </source>
</reference>
<dbReference type="InterPro" id="IPR058768">
    <property type="entry name" value="MCM9_N"/>
</dbReference>
<feature type="domain" description="MCM9 N-terminal" evidence="1">
    <location>
        <begin position="17"/>
        <end position="108"/>
    </location>
</feature>